<keyword evidence="4 7" id="KW-0689">Ribosomal protein</keyword>
<organism evidence="8">
    <name type="scientific">Jakoba bahamiensis</name>
    <dbReference type="NCBI Taxonomy" id="221721"/>
    <lineage>
        <taxon>Eukaryota</taxon>
        <taxon>Discoba</taxon>
        <taxon>Jakobida</taxon>
        <taxon>Histionina</taxon>
        <taxon>Jakobidae</taxon>
        <taxon>Jakoba</taxon>
    </lineage>
</organism>
<accession>M4QD98</accession>
<sequence length="92" mass="10868">MSRSIWKGPYVEKHLLKKIALLSTNFNNNMSKPIRTWSRQSVILPEFLGYMFQIYNGCKWISVRITEEMVGHKLGEFAITRKPCVHKKKKKK</sequence>
<dbReference type="GO" id="GO:0003735">
    <property type="term" value="F:structural constituent of ribosome"/>
    <property type="evidence" value="ECO:0007669"/>
    <property type="project" value="InterPro"/>
</dbReference>
<evidence type="ECO:0000256" key="1">
    <source>
        <dbReference type="ARBA" id="ARBA00007345"/>
    </source>
</evidence>
<evidence type="ECO:0000313" key="8">
    <source>
        <dbReference type="EMBL" id="AGH24155.1"/>
    </source>
</evidence>
<dbReference type="InterPro" id="IPR023575">
    <property type="entry name" value="Ribosomal_uS19_SF"/>
</dbReference>
<dbReference type="PIRSF" id="PIRSF002144">
    <property type="entry name" value="Ribosomal_S19"/>
    <property type="match status" value="1"/>
</dbReference>
<gene>
    <name evidence="8" type="primary">rps19</name>
</gene>
<dbReference type="GO" id="GO:0019843">
    <property type="term" value="F:rRNA binding"/>
    <property type="evidence" value="ECO:0007669"/>
    <property type="project" value="UniProtKB-KW"/>
</dbReference>
<evidence type="ECO:0000256" key="6">
    <source>
        <dbReference type="ARBA" id="ARBA00035253"/>
    </source>
</evidence>
<evidence type="ECO:0000256" key="4">
    <source>
        <dbReference type="ARBA" id="ARBA00022980"/>
    </source>
</evidence>
<geneLocation type="mitochondrion" evidence="8"/>
<reference evidence="8" key="1">
    <citation type="journal article" date="2006" name="RNA">
        <title>Hybrid E. coli--Mitochondrial ribonuclease P RNAs are catalytically active.</title>
        <authorList>
            <person name="Seif E."/>
            <person name="Cadieux A."/>
            <person name="Lang B.F."/>
        </authorList>
    </citation>
    <scope>NUCLEOTIDE SEQUENCE</scope>
    <source>
        <strain evidence="8">ATCC 50695</strain>
    </source>
</reference>
<reference evidence="8" key="2">
    <citation type="journal article" date="2013" name="Genome Biol. Evol.">
        <title>Strikingly bacteria-like and gene-rich mitochondrial genomes throughout jakobid protists.</title>
        <authorList>
            <person name="Burger G."/>
            <person name="Gray M.W."/>
            <person name="Forget L."/>
            <person name="Lang B.F."/>
        </authorList>
    </citation>
    <scope>NUCLEOTIDE SEQUENCE</scope>
    <source>
        <strain evidence="8">ATCC 50695</strain>
    </source>
</reference>
<dbReference type="EMBL" id="KC353354">
    <property type="protein sequence ID" value="AGH24155.1"/>
    <property type="molecule type" value="Genomic_DNA"/>
</dbReference>
<dbReference type="Gene3D" id="3.30.860.10">
    <property type="entry name" value="30s Ribosomal Protein S19, Chain A"/>
    <property type="match status" value="1"/>
</dbReference>
<comment type="similarity">
    <text evidence="1 7">Belongs to the universal ribosomal protein uS19 family.</text>
</comment>
<dbReference type="PRINTS" id="PR00975">
    <property type="entry name" value="RIBOSOMALS19"/>
</dbReference>
<dbReference type="SUPFAM" id="SSF54570">
    <property type="entry name" value="Ribosomal protein S19"/>
    <property type="match status" value="1"/>
</dbReference>
<proteinExistence type="inferred from homology"/>
<evidence type="ECO:0000256" key="5">
    <source>
        <dbReference type="ARBA" id="ARBA00023274"/>
    </source>
</evidence>
<keyword evidence="3" id="KW-0694">RNA-binding</keyword>
<dbReference type="Pfam" id="PF00203">
    <property type="entry name" value="Ribosomal_S19"/>
    <property type="match status" value="1"/>
</dbReference>
<evidence type="ECO:0000256" key="2">
    <source>
        <dbReference type="ARBA" id="ARBA00022730"/>
    </source>
</evidence>
<evidence type="ECO:0000256" key="3">
    <source>
        <dbReference type="ARBA" id="ARBA00022884"/>
    </source>
</evidence>
<dbReference type="PANTHER" id="PTHR11880:SF8">
    <property type="entry name" value="SMALL RIBOSOMAL SUBUNIT PROTEIN US19M"/>
    <property type="match status" value="1"/>
</dbReference>
<dbReference type="HAMAP" id="MF_00531">
    <property type="entry name" value="Ribosomal_uS19"/>
    <property type="match status" value="1"/>
</dbReference>
<keyword evidence="2" id="KW-0699">rRNA-binding</keyword>
<keyword evidence="8" id="KW-0496">Mitochondrion</keyword>
<dbReference type="RefSeq" id="YP_007890661.1">
    <property type="nucleotide sequence ID" value="NC_021126.1"/>
</dbReference>
<dbReference type="NCBIfam" id="TIGR01050">
    <property type="entry name" value="rpsS_bact"/>
    <property type="match status" value="1"/>
</dbReference>
<dbReference type="GO" id="GO:0006412">
    <property type="term" value="P:translation"/>
    <property type="evidence" value="ECO:0007669"/>
    <property type="project" value="InterPro"/>
</dbReference>
<dbReference type="AlphaFoldDB" id="M4QD98"/>
<dbReference type="InterPro" id="IPR002222">
    <property type="entry name" value="Ribosomal_uS19"/>
</dbReference>
<dbReference type="InterPro" id="IPR005732">
    <property type="entry name" value="Ribosomal_uS19_bac-type"/>
</dbReference>
<evidence type="ECO:0000256" key="7">
    <source>
        <dbReference type="RuleBase" id="RU003485"/>
    </source>
</evidence>
<keyword evidence="5 7" id="KW-0687">Ribonucleoprotein</keyword>
<dbReference type="PANTHER" id="PTHR11880">
    <property type="entry name" value="RIBOSOMAL PROTEIN S19P FAMILY MEMBER"/>
    <property type="match status" value="1"/>
</dbReference>
<dbReference type="GeneID" id="15333083"/>
<name>M4QD98_9EUKA</name>
<protein>
    <recommendedName>
        <fullName evidence="6">Small ribosomal subunit protein uS19c</fullName>
    </recommendedName>
</protein>
<dbReference type="FunFam" id="3.30.860.10:FF:000001">
    <property type="entry name" value="30S ribosomal protein S19"/>
    <property type="match status" value="1"/>
</dbReference>
<dbReference type="GO" id="GO:0005763">
    <property type="term" value="C:mitochondrial small ribosomal subunit"/>
    <property type="evidence" value="ECO:0007669"/>
    <property type="project" value="TreeGrafter"/>
</dbReference>
<dbReference type="GO" id="GO:0000028">
    <property type="term" value="P:ribosomal small subunit assembly"/>
    <property type="evidence" value="ECO:0007669"/>
    <property type="project" value="TreeGrafter"/>
</dbReference>